<organism evidence="1 2">
    <name type="scientific">Poritiphilus flavus</name>
    <dbReference type="NCBI Taxonomy" id="2697053"/>
    <lineage>
        <taxon>Bacteria</taxon>
        <taxon>Pseudomonadati</taxon>
        <taxon>Bacteroidota</taxon>
        <taxon>Flavobacteriia</taxon>
        <taxon>Flavobacteriales</taxon>
        <taxon>Flavobacteriaceae</taxon>
        <taxon>Poritiphilus</taxon>
    </lineage>
</organism>
<dbReference type="Gene3D" id="3.40.720.10">
    <property type="entry name" value="Alkaline Phosphatase, subunit A"/>
    <property type="match status" value="1"/>
</dbReference>
<dbReference type="SUPFAM" id="SSF53649">
    <property type="entry name" value="Alkaline phosphatase-like"/>
    <property type="match status" value="1"/>
</dbReference>
<dbReference type="Pfam" id="PF07394">
    <property type="entry name" value="DUF1501"/>
    <property type="match status" value="1"/>
</dbReference>
<dbReference type="InterPro" id="IPR017850">
    <property type="entry name" value="Alkaline_phosphatase_core_sf"/>
</dbReference>
<dbReference type="EMBL" id="WXYO01000002">
    <property type="protein sequence ID" value="NAS11372.1"/>
    <property type="molecule type" value="Genomic_DNA"/>
</dbReference>
<comment type="caution">
    <text evidence="1">The sequence shown here is derived from an EMBL/GenBank/DDBJ whole genome shotgun (WGS) entry which is preliminary data.</text>
</comment>
<accession>A0A6L9E9Z1</accession>
<name>A0A6L9E9Z1_9FLAO</name>
<dbReference type="InterPro" id="IPR010869">
    <property type="entry name" value="DUF1501"/>
</dbReference>
<protein>
    <submittedName>
        <fullName evidence="1">DUF1501 domain-containing protein</fullName>
    </submittedName>
</protein>
<sequence length="465" mass="51661">MGALSMASMLDPLGVFAKDKGGLAPSFNGGGALGQPHFTPRVKRVIYLFQSGAPSQIDLFDYKPLLNKLNGQDIPESVLGGQRLTGMTAGQASFPLAGTIFNFKQHGESGAWMSDLMPHTSKIVDELCFIKSMYTEAINHDPAITFLQTGSQLPGRPSIGSWVSYGLGSDNRNLPEFVVLVTKGKMGQPLYARLWGNGFLPSQHQGVQFRSGKDPVLYLTNPPGVDGHGRRDQLDHLQKLQQMNHEDIGDPEILARMAQYEMAFRMQTSVPEIMDTSDEPDHIYEMYGEDSRKPGTFAANCLLARRLAERDVKFIQLYHQGWDQHGDLPNAIRVQCKDTDQPTAALISDLKQRGMLEDTLVIWGGEFGRTNYSQGQLTADNFGRDHHPKCFTIFMAGAGIKKGLTLGATDDFGYNVVQRPVHVHDFQATLMHLLGVDHERLTFKFQGRRYRLTDVHGEVVKEILA</sequence>
<dbReference type="AlphaFoldDB" id="A0A6L9E9Z1"/>
<gene>
    <name evidence="1" type="ORF">GTQ38_05130</name>
</gene>
<dbReference type="PANTHER" id="PTHR43737:SF1">
    <property type="entry name" value="DUF1501 DOMAIN-CONTAINING PROTEIN"/>
    <property type="match status" value="1"/>
</dbReference>
<dbReference type="PANTHER" id="PTHR43737">
    <property type="entry name" value="BLL7424 PROTEIN"/>
    <property type="match status" value="1"/>
</dbReference>
<keyword evidence="2" id="KW-1185">Reference proteome</keyword>
<reference evidence="1 2" key="1">
    <citation type="submission" date="2020-01" db="EMBL/GenBank/DDBJ databases">
        <title>Bacteria diversity of Porities sp.</title>
        <authorList>
            <person name="Wang G."/>
        </authorList>
    </citation>
    <scope>NUCLEOTIDE SEQUENCE [LARGE SCALE GENOMIC DNA]</scope>
    <source>
        <strain evidence="1 2">R33</strain>
    </source>
</reference>
<evidence type="ECO:0000313" key="2">
    <source>
        <dbReference type="Proteomes" id="UP000475249"/>
    </source>
</evidence>
<dbReference type="Proteomes" id="UP000475249">
    <property type="component" value="Unassembled WGS sequence"/>
</dbReference>
<proteinExistence type="predicted"/>
<evidence type="ECO:0000313" key="1">
    <source>
        <dbReference type="EMBL" id="NAS11372.1"/>
    </source>
</evidence>